<feature type="binding site" evidence="5">
    <location>
        <position position="16"/>
    </location>
    <ligand>
        <name>Zn(2+)</name>
        <dbReference type="ChEBI" id="CHEBI:29105"/>
        <note>catalytic</note>
    </ligand>
</feature>
<dbReference type="GO" id="GO:0000034">
    <property type="term" value="F:adenine deaminase activity"/>
    <property type="evidence" value="ECO:0007669"/>
    <property type="project" value="UniProtKB-UniRule"/>
</dbReference>
<sequence length="340" mass="38927">MNDLIKALPKVELHIHIEGTLEPDLMFQLAERNKIAIPYKNPEELQTAYQFTDLQSFLNLYYAGTHVLRTEEDFYDLTWAYMNKIHQQNVRHTELFFDPQSHTSRGIDMATVIHGIAQALEDAKRKLDISSEMILCFLRDLPVDDALQTLDNALNYKSHFIAVGLDSAERNHPPRDFVSVFTKAREHGLLTVAHAGEEGPAEYITEALDLLKVSRIDHGVRCLDDMELIARLQKEQIPLTVCPLSNLKLCVFDDMRKHPLKKMLDMGLAVTINSDDPAYFSGYIEENYYAVAESLQLTERELFQLAKNSIQASFCSVQRKQQLLSELDAVITKFKRKQSP</sequence>
<dbReference type="InterPro" id="IPR006330">
    <property type="entry name" value="Ado/ade_deaminase"/>
</dbReference>
<dbReference type="GO" id="GO:0006146">
    <property type="term" value="P:adenine catabolic process"/>
    <property type="evidence" value="ECO:0007669"/>
    <property type="project" value="UniProtKB-UniRule"/>
</dbReference>
<dbReference type="GO" id="GO:0008270">
    <property type="term" value="F:zinc ion binding"/>
    <property type="evidence" value="ECO:0007669"/>
    <property type="project" value="UniProtKB-UniRule"/>
</dbReference>
<comment type="caution">
    <text evidence="7">The sequence shown here is derived from an EMBL/GenBank/DDBJ whole genome shotgun (WGS) entry which is preliminary data.</text>
</comment>
<feature type="binding site" evidence="5">
    <location>
        <position position="275"/>
    </location>
    <ligand>
        <name>Zn(2+)</name>
        <dbReference type="ChEBI" id="CHEBI:29105"/>
        <note>catalytic</note>
    </ligand>
</feature>
<feature type="site" description="Important for catalytic activity" evidence="5">
    <location>
        <position position="218"/>
    </location>
</feature>
<dbReference type="EMBL" id="LNYV01000029">
    <property type="protein sequence ID" value="KTD56898.1"/>
    <property type="molecule type" value="Genomic_DNA"/>
</dbReference>
<feature type="binding site" evidence="5">
    <location>
        <position position="276"/>
    </location>
    <ligand>
        <name>substrate</name>
    </ligand>
</feature>
<dbReference type="SUPFAM" id="SSF51556">
    <property type="entry name" value="Metallo-dependent hydrolases"/>
    <property type="match status" value="1"/>
</dbReference>
<gene>
    <name evidence="7" type="primary">add_1</name>
    <name evidence="7" type="ORF">Lsai_1875</name>
</gene>
<protein>
    <recommendedName>
        <fullName evidence="5">Adenine deaminase</fullName>
        <shortName evidence="5">ADE</shortName>
        <ecNumber evidence="5">3.5.4.2</ecNumber>
    </recommendedName>
    <alternativeName>
        <fullName evidence="5">Adenine aminohydrolase</fullName>
        <shortName evidence="5">AAH</shortName>
    </alternativeName>
</protein>
<dbReference type="PANTHER" id="PTHR43114:SF6">
    <property type="entry name" value="ADENINE DEAMINASE"/>
    <property type="match status" value="1"/>
</dbReference>
<feature type="active site" description="Proton donor" evidence="5">
    <location>
        <position position="197"/>
    </location>
</feature>
<dbReference type="PATRIC" id="fig|28087.4.peg.2009"/>
<dbReference type="InterPro" id="IPR001365">
    <property type="entry name" value="A_deaminase_dom"/>
</dbReference>
<dbReference type="EC" id="3.5.4.2" evidence="5"/>
<keyword evidence="3 5" id="KW-0862">Zinc</keyword>
<evidence type="ECO:0000256" key="5">
    <source>
        <dbReference type="HAMAP-Rule" id="MF_01962"/>
    </source>
</evidence>
<feature type="binding site" evidence="5">
    <location>
        <position position="14"/>
    </location>
    <ligand>
        <name>Zn(2+)</name>
        <dbReference type="ChEBI" id="CHEBI:29105"/>
        <note>catalytic</note>
    </ligand>
</feature>
<keyword evidence="2 5" id="KW-0378">Hydrolase</keyword>
<comment type="function">
    <text evidence="5">Catalyzes the hydrolytic deamination of adenine to hypoxanthine. Plays an important role in the purine salvage pathway and in nitrogen catabolism.</text>
</comment>
<dbReference type="Proteomes" id="UP000054621">
    <property type="component" value="Unassembled WGS sequence"/>
</dbReference>
<dbReference type="Pfam" id="PF00962">
    <property type="entry name" value="A_deaminase"/>
    <property type="match status" value="1"/>
</dbReference>
<dbReference type="GO" id="GO:0043103">
    <property type="term" value="P:hypoxanthine salvage"/>
    <property type="evidence" value="ECO:0007669"/>
    <property type="project" value="UniProtKB-UniRule"/>
</dbReference>
<dbReference type="Gene3D" id="3.20.20.140">
    <property type="entry name" value="Metal-dependent hydrolases"/>
    <property type="match status" value="1"/>
</dbReference>
<dbReference type="GO" id="GO:0005829">
    <property type="term" value="C:cytosol"/>
    <property type="evidence" value="ECO:0007669"/>
    <property type="project" value="TreeGrafter"/>
</dbReference>
<feature type="binding site" evidence="5">
    <location>
        <position position="194"/>
    </location>
    <ligand>
        <name>Zn(2+)</name>
        <dbReference type="ChEBI" id="CHEBI:29105"/>
        <note>catalytic</note>
    </ligand>
</feature>
<dbReference type="InterPro" id="IPR028892">
    <property type="entry name" value="ADE"/>
</dbReference>
<evidence type="ECO:0000256" key="3">
    <source>
        <dbReference type="ARBA" id="ARBA00022833"/>
    </source>
</evidence>
<feature type="domain" description="Adenosine deaminase" evidence="6">
    <location>
        <begin position="9"/>
        <end position="329"/>
    </location>
</feature>
<comment type="similarity">
    <text evidence="5">Belongs to the metallo-dependent hydrolases superfamily. Adenosine and AMP deaminases family. Adenine deaminase type 2 subfamily.</text>
</comment>
<dbReference type="RefSeq" id="WP_027271343.1">
    <property type="nucleotide sequence ID" value="NZ_CAAAJE010000016.1"/>
</dbReference>
<evidence type="ECO:0000313" key="8">
    <source>
        <dbReference type="Proteomes" id="UP000054621"/>
    </source>
</evidence>
<dbReference type="HAMAP" id="MF_01962">
    <property type="entry name" value="Adenine_deaminase"/>
    <property type="match status" value="1"/>
</dbReference>
<dbReference type="eggNOG" id="COG1816">
    <property type="taxonomic scope" value="Bacteria"/>
</dbReference>
<evidence type="ECO:0000259" key="6">
    <source>
        <dbReference type="Pfam" id="PF00962"/>
    </source>
</evidence>
<keyword evidence="4 5" id="KW-0546">Nucleotide metabolism</keyword>
<organism evidence="7 8">
    <name type="scientific">Legionella sainthelensi</name>
    <dbReference type="NCBI Taxonomy" id="28087"/>
    <lineage>
        <taxon>Bacteria</taxon>
        <taxon>Pseudomonadati</taxon>
        <taxon>Pseudomonadota</taxon>
        <taxon>Gammaproteobacteria</taxon>
        <taxon>Legionellales</taxon>
        <taxon>Legionellaceae</taxon>
        <taxon>Legionella</taxon>
    </lineage>
</organism>
<reference evidence="7 8" key="1">
    <citation type="submission" date="2015-11" db="EMBL/GenBank/DDBJ databases">
        <title>Genomic analysis of 38 Legionella species identifies large and diverse effector repertoires.</title>
        <authorList>
            <person name="Burstein D."/>
            <person name="Amaro F."/>
            <person name="Zusman T."/>
            <person name="Lifshitz Z."/>
            <person name="Cohen O."/>
            <person name="Gilbert J.A."/>
            <person name="Pupko T."/>
            <person name="Shuman H.A."/>
            <person name="Segal G."/>
        </authorList>
    </citation>
    <scope>NUCLEOTIDE SEQUENCE [LARGE SCALE GENOMIC DNA]</scope>
    <source>
        <strain evidence="7 8">Mt.St.Helens-4</strain>
    </source>
</reference>
<accession>A0A0W0YJ60</accession>
<comment type="cofactor">
    <cofactor evidence="5">
        <name>Zn(2+)</name>
        <dbReference type="ChEBI" id="CHEBI:29105"/>
    </cofactor>
    <text evidence="5">Binds 1 zinc ion per subunit.</text>
</comment>
<comment type="catalytic activity">
    <reaction evidence="5">
        <text>adenine + H2O + H(+) = hypoxanthine + NH4(+)</text>
        <dbReference type="Rhea" id="RHEA:23688"/>
        <dbReference type="ChEBI" id="CHEBI:15377"/>
        <dbReference type="ChEBI" id="CHEBI:15378"/>
        <dbReference type="ChEBI" id="CHEBI:16708"/>
        <dbReference type="ChEBI" id="CHEBI:17368"/>
        <dbReference type="ChEBI" id="CHEBI:28938"/>
        <dbReference type="EC" id="3.5.4.2"/>
    </reaction>
</comment>
<dbReference type="FunFam" id="3.20.20.140:FF:000039">
    <property type="entry name" value="Adenine deaminase"/>
    <property type="match status" value="1"/>
</dbReference>
<keyword evidence="1 5" id="KW-0479">Metal-binding</keyword>
<dbReference type="CDD" id="cd01320">
    <property type="entry name" value="ADA"/>
    <property type="match status" value="1"/>
</dbReference>
<dbReference type="PANTHER" id="PTHR43114">
    <property type="entry name" value="ADENINE DEAMINASE"/>
    <property type="match status" value="1"/>
</dbReference>
<evidence type="ECO:0000256" key="1">
    <source>
        <dbReference type="ARBA" id="ARBA00022723"/>
    </source>
</evidence>
<dbReference type="GO" id="GO:0009117">
    <property type="term" value="P:nucleotide metabolic process"/>
    <property type="evidence" value="ECO:0007669"/>
    <property type="project" value="UniProtKB-KW"/>
</dbReference>
<dbReference type="OrthoDB" id="105475at2"/>
<dbReference type="NCBIfam" id="NF006850">
    <property type="entry name" value="PRK09358.1-6"/>
    <property type="match status" value="1"/>
</dbReference>
<dbReference type="AlphaFoldDB" id="A0A0W0YJ60"/>
<evidence type="ECO:0000313" key="7">
    <source>
        <dbReference type="EMBL" id="KTD56898.1"/>
    </source>
</evidence>
<dbReference type="NCBIfam" id="TIGR01430">
    <property type="entry name" value="aden_deam"/>
    <property type="match status" value="1"/>
</dbReference>
<evidence type="ECO:0000256" key="4">
    <source>
        <dbReference type="ARBA" id="ARBA00023080"/>
    </source>
</evidence>
<evidence type="ECO:0000256" key="2">
    <source>
        <dbReference type="ARBA" id="ARBA00022801"/>
    </source>
</evidence>
<dbReference type="InterPro" id="IPR032466">
    <property type="entry name" value="Metal_Hydrolase"/>
</dbReference>
<dbReference type="STRING" id="28087.Lsai_1875"/>
<proteinExistence type="inferred from homology"/>
<name>A0A0W0YJ60_9GAMM</name>